<evidence type="ECO:0000256" key="1">
    <source>
        <dbReference type="ARBA" id="ARBA00022490"/>
    </source>
</evidence>
<dbReference type="RefSeq" id="WP_142714211.1">
    <property type="nucleotide sequence ID" value="NZ_FXTH01000006.1"/>
</dbReference>
<evidence type="ECO:0000256" key="5">
    <source>
        <dbReference type="ARBA" id="ARBA00023125"/>
    </source>
</evidence>
<dbReference type="PANTHER" id="PTHR32182:SF0">
    <property type="entry name" value="DNA REPLICATION AND REPAIR PROTEIN RECF"/>
    <property type="match status" value="1"/>
</dbReference>
<evidence type="ECO:0000256" key="4">
    <source>
        <dbReference type="ARBA" id="ARBA00022840"/>
    </source>
</evidence>
<dbReference type="Pfam" id="PF02463">
    <property type="entry name" value="SMC_N"/>
    <property type="match status" value="1"/>
</dbReference>
<dbReference type="InterPro" id="IPR001238">
    <property type="entry name" value="DNA-binding_RecF"/>
</dbReference>
<keyword evidence="1 6" id="KW-0963">Cytoplasm</keyword>
<dbReference type="Proteomes" id="UP000317593">
    <property type="component" value="Unassembled WGS sequence"/>
</dbReference>
<gene>
    <name evidence="6" type="primary">recF</name>
    <name evidence="8" type="ORF">SAMN06265218_106232</name>
</gene>
<keyword evidence="5 6" id="KW-0238">DNA-binding</keyword>
<protein>
    <recommendedName>
        <fullName evidence="6">DNA replication and repair protein RecF</fullName>
    </recommendedName>
</protein>
<proteinExistence type="inferred from homology"/>
<reference evidence="8 9" key="1">
    <citation type="submission" date="2017-05" db="EMBL/GenBank/DDBJ databases">
        <authorList>
            <person name="Varghese N."/>
            <person name="Submissions S."/>
        </authorList>
    </citation>
    <scope>NUCLEOTIDE SEQUENCE [LARGE SCALE GENOMIC DNA]</scope>
    <source>
        <strain evidence="8 9">DSM 21194</strain>
    </source>
</reference>
<comment type="function">
    <text evidence="6">The RecF protein is involved in DNA metabolism; it is required for DNA replication and normal SOS inducibility. RecF binds preferentially to single-stranded, linear DNA. It also seems to bind ATP.</text>
</comment>
<dbReference type="GO" id="GO:0009432">
    <property type="term" value="P:SOS response"/>
    <property type="evidence" value="ECO:0007669"/>
    <property type="project" value="UniProtKB-UniRule"/>
</dbReference>
<comment type="subcellular location">
    <subcellularLocation>
        <location evidence="6">Cytoplasm</location>
    </subcellularLocation>
</comment>
<evidence type="ECO:0000256" key="2">
    <source>
        <dbReference type="ARBA" id="ARBA00022705"/>
    </source>
</evidence>
<dbReference type="GO" id="GO:0006260">
    <property type="term" value="P:DNA replication"/>
    <property type="evidence" value="ECO:0007669"/>
    <property type="project" value="UniProtKB-UniRule"/>
</dbReference>
<dbReference type="Gene3D" id="1.20.1050.90">
    <property type="entry name" value="RecF/RecN/SMC, N-terminal domain"/>
    <property type="match status" value="1"/>
</dbReference>
<keyword evidence="6" id="KW-0234">DNA repair</keyword>
<dbReference type="InterPro" id="IPR003395">
    <property type="entry name" value="RecF/RecN/SMC_N"/>
</dbReference>
<dbReference type="AlphaFoldDB" id="A0A521CMV9"/>
<evidence type="ECO:0000313" key="9">
    <source>
        <dbReference type="Proteomes" id="UP000317593"/>
    </source>
</evidence>
<dbReference type="GO" id="GO:0003697">
    <property type="term" value="F:single-stranded DNA binding"/>
    <property type="evidence" value="ECO:0007669"/>
    <property type="project" value="UniProtKB-UniRule"/>
</dbReference>
<keyword evidence="6" id="KW-0742">SOS response</keyword>
<dbReference type="NCBIfam" id="TIGR00611">
    <property type="entry name" value="recf"/>
    <property type="match status" value="1"/>
</dbReference>
<sequence length="375" mass="43568">MRNTSLRLQNFRNHVDTTVEWAPHLNVIVGKNGAGKTNLIDAIHYLCMSRSFVTNSDRYVSHHDATFFMIKGHFEGSIRTSFDVGCSYSWGEGKKIFVNESPLDRLSDLIGMVPVVVLAPGDKKLTSEGPKERRSFIDSFICQLSPRYLQDLLDFRKARKQRNKLLQEFRGSREVLKTYLEPWNVQLIEYGTRIVAKRTEVLNRFQDYLAREYELISGMRHKPHLEYQTFCEPSEEEETVRERYAAALGDEQEHEMERELTLVGPHRDEIVFYLDDFELRRYGSQGQHRLFALALKLAQLLYFSDELDDLPIFLLDDVFGDLDAERTRVLLNALIEHAGQTFVTAANPIPFDEYVTFDGEKNRKYRVEQGQVTPL</sequence>
<dbReference type="EMBL" id="FXTH01000006">
    <property type="protein sequence ID" value="SMO60715.1"/>
    <property type="molecule type" value="Genomic_DNA"/>
</dbReference>
<keyword evidence="2 6" id="KW-0235">DNA replication</keyword>
<keyword evidence="6" id="KW-0227">DNA damage</keyword>
<dbReference type="HAMAP" id="MF_00365">
    <property type="entry name" value="RecF"/>
    <property type="match status" value="1"/>
</dbReference>
<feature type="binding site" evidence="6">
    <location>
        <begin position="30"/>
        <end position="37"/>
    </location>
    <ligand>
        <name>ATP</name>
        <dbReference type="ChEBI" id="CHEBI:30616"/>
    </ligand>
</feature>
<organism evidence="8 9">
    <name type="scientific">Fodinibius sediminis</name>
    <dbReference type="NCBI Taxonomy" id="1214077"/>
    <lineage>
        <taxon>Bacteria</taxon>
        <taxon>Pseudomonadati</taxon>
        <taxon>Balneolota</taxon>
        <taxon>Balneolia</taxon>
        <taxon>Balneolales</taxon>
        <taxon>Balneolaceae</taxon>
        <taxon>Fodinibius</taxon>
    </lineage>
</organism>
<dbReference type="GO" id="GO:0006302">
    <property type="term" value="P:double-strand break repair"/>
    <property type="evidence" value="ECO:0007669"/>
    <property type="project" value="TreeGrafter"/>
</dbReference>
<keyword evidence="4 6" id="KW-0067">ATP-binding</keyword>
<dbReference type="GO" id="GO:0005524">
    <property type="term" value="F:ATP binding"/>
    <property type="evidence" value="ECO:0007669"/>
    <property type="project" value="UniProtKB-UniRule"/>
</dbReference>
<dbReference type="SUPFAM" id="SSF52540">
    <property type="entry name" value="P-loop containing nucleoside triphosphate hydrolases"/>
    <property type="match status" value="1"/>
</dbReference>
<evidence type="ECO:0000259" key="7">
    <source>
        <dbReference type="Pfam" id="PF02463"/>
    </source>
</evidence>
<keyword evidence="9" id="KW-1185">Reference proteome</keyword>
<dbReference type="PANTHER" id="PTHR32182">
    <property type="entry name" value="DNA REPLICATION AND REPAIR PROTEIN RECF"/>
    <property type="match status" value="1"/>
</dbReference>
<dbReference type="GO" id="GO:0000731">
    <property type="term" value="P:DNA synthesis involved in DNA repair"/>
    <property type="evidence" value="ECO:0007669"/>
    <property type="project" value="TreeGrafter"/>
</dbReference>
<comment type="similarity">
    <text evidence="6">Belongs to the RecF family.</text>
</comment>
<evidence type="ECO:0000313" key="8">
    <source>
        <dbReference type="EMBL" id="SMO60715.1"/>
    </source>
</evidence>
<dbReference type="InterPro" id="IPR042174">
    <property type="entry name" value="RecF_2"/>
</dbReference>
<evidence type="ECO:0000256" key="6">
    <source>
        <dbReference type="HAMAP-Rule" id="MF_00365"/>
    </source>
</evidence>
<keyword evidence="3 6" id="KW-0547">Nucleotide-binding</keyword>
<evidence type="ECO:0000256" key="3">
    <source>
        <dbReference type="ARBA" id="ARBA00022741"/>
    </source>
</evidence>
<feature type="domain" description="RecF/RecN/SMC N-terminal" evidence="7">
    <location>
        <begin position="5"/>
        <end position="347"/>
    </location>
</feature>
<dbReference type="GO" id="GO:0005737">
    <property type="term" value="C:cytoplasm"/>
    <property type="evidence" value="ECO:0007669"/>
    <property type="project" value="UniProtKB-SubCell"/>
</dbReference>
<dbReference type="InterPro" id="IPR027417">
    <property type="entry name" value="P-loop_NTPase"/>
</dbReference>
<name>A0A521CMV9_9BACT</name>
<dbReference type="OrthoDB" id="9803889at2"/>
<dbReference type="Gene3D" id="3.40.50.300">
    <property type="entry name" value="P-loop containing nucleotide triphosphate hydrolases"/>
    <property type="match status" value="1"/>
</dbReference>
<accession>A0A521CMV9</accession>